<evidence type="ECO:0000313" key="3">
    <source>
        <dbReference type="Proteomes" id="UP000001593"/>
    </source>
</evidence>
<sequence>MESELVARKGGIKCPEFYYEWEETAMGTSDTTGDSRLHPSASSGTPGGNGTERRNIGTSGEETTRQRSPRKEEEKYSPKKLATEDSKNKGTSQGTQHEDEDEGTYEELICLVRQFYVERPLNPAALAHQNIETC</sequence>
<dbReference type="KEGG" id="nve:5520847"/>
<accession>A7RJ11</accession>
<name>A7RJ11_NEMVE</name>
<dbReference type="OrthoDB" id="5990319at2759"/>
<proteinExistence type="predicted"/>
<keyword evidence="3" id="KW-1185">Reference proteome</keyword>
<protein>
    <submittedName>
        <fullName evidence="2">Uncharacterized protein</fullName>
    </submittedName>
</protein>
<organism evidence="2 3">
    <name type="scientific">Nematostella vectensis</name>
    <name type="common">Starlet sea anemone</name>
    <dbReference type="NCBI Taxonomy" id="45351"/>
    <lineage>
        <taxon>Eukaryota</taxon>
        <taxon>Metazoa</taxon>
        <taxon>Cnidaria</taxon>
        <taxon>Anthozoa</taxon>
        <taxon>Hexacorallia</taxon>
        <taxon>Actiniaria</taxon>
        <taxon>Edwardsiidae</taxon>
        <taxon>Nematostella</taxon>
    </lineage>
</organism>
<gene>
    <name evidence="2" type="ORF">NEMVEDRAFT_v1g238653</name>
</gene>
<dbReference type="HOGENOM" id="CLU_1898710_0_0_1"/>
<feature type="compositionally biased region" description="Basic and acidic residues" evidence="1">
    <location>
        <begin position="62"/>
        <end position="88"/>
    </location>
</feature>
<feature type="compositionally biased region" description="Polar residues" evidence="1">
    <location>
        <begin position="27"/>
        <end position="44"/>
    </location>
</feature>
<dbReference type="InParanoid" id="A7RJ11"/>
<dbReference type="Proteomes" id="UP000001593">
    <property type="component" value="Unassembled WGS sequence"/>
</dbReference>
<feature type="region of interest" description="Disordered" evidence="1">
    <location>
        <begin position="27"/>
        <end position="103"/>
    </location>
</feature>
<evidence type="ECO:0000256" key="1">
    <source>
        <dbReference type="SAM" id="MobiDB-lite"/>
    </source>
</evidence>
<dbReference type="AlphaFoldDB" id="A7RJ11"/>
<reference evidence="2 3" key="1">
    <citation type="journal article" date="2007" name="Science">
        <title>Sea anemone genome reveals ancestral eumetazoan gene repertoire and genomic organization.</title>
        <authorList>
            <person name="Putnam N.H."/>
            <person name="Srivastava M."/>
            <person name="Hellsten U."/>
            <person name="Dirks B."/>
            <person name="Chapman J."/>
            <person name="Salamov A."/>
            <person name="Terry A."/>
            <person name="Shapiro H."/>
            <person name="Lindquist E."/>
            <person name="Kapitonov V.V."/>
            <person name="Jurka J."/>
            <person name="Genikhovich G."/>
            <person name="Grigoriev I.V."/>
            <person name="Lucas S.M."/>
            <person name="Steele R.E."/>
            <person name="Finnerty J.R."/>
            <person name="Technau U."/>
            <person name="Martindale M.Q."/>
            <person name="Rokhsar D.S."/>
        </authorList>
    </citation>
    <scope>NUCLEOTIDE SEQUENCE [LARGE SCALE GENOMIC DNA]</scope>
    <source>
        <strain evidence="3">CH2 X CH6</strain>
    </source>
</reference>
<dbReference type="EMBL" id="DS469513">
    <property type="protein sequence ID" value="EDO48601.1"/>
    <property type="molecule type" value="Genomic_DNA"/>
</dbReference>
<evidence type="ECO:0000313" key="2">
    <source>
        <dbReference type="EMBL" id="EDO48601.1"/>
    </source>
</evidence>